<keyword evidence="5 9" id="KW-0032">Aminotransferase</keyword>
<dbReference type="Gene3D" id="3.90.1150.10">
    <property type="entry name" value="Aspartate Aminotransferase, domain 1"/>
    <property type="match status" value="1"/>
</dbReference>
<dbReference type="Gene3D" id="3.40.640.10">
    <property type="entry name" value="Type I PLP-dependent aspartate aminotransferase-like (Major domain)"/>
    <property type="match status" value="1"/>
</dbReference>
<evidence type="ECO:0000313" key="12">
    <source>
        <dbReference type="Proteomes" id="UP000285478"/>
    </source>
</evidence>
<evidence type="ECO:0000256" key="3">
    <source>
        <dbReference type="ARBA" id="ARBA00007970"/>
    </source>
</evidence>
<proteinExistence type="inferred from homology"/>
<comment type="cofactor">
    <cofactor evidence="1 9">
        <name>pyridoxal 5'-phosphate</name>
        <dbReference type="ChEBI" id="CHEBI:597326"/>
    </cofactor>
</comment>
<comment type="similarity">
    <text evidence="3 9">Belongs to the class-II pyridoxal-phosphate-dependent aminotransferase family. Histidinol-phosphate aminotransferase subfamily.</text>
</comment>
<dbReference type="GO" id="GO:0000105">
    <property type="term" value="P:L-histidine biosynthetic process"/>
    <property type="evidence" value="ECO:0007669"/>
    <property type="project" value="UniProtKB-UniRule"/>
</dbReference>
<dbReference type="PANTHER" id="PTHR43643:SF3">
    <property type="entry name" value="HISTIDINOL-PHOSPHATE AMINOTRANSFERASE"/>
    <property type="match status" value="1"/>
</dbReference>
<organism evidence="11 12">
    <name type="scientific">Hydrogenovibrio thermophilus</name>
    <dbReference type="NCBI Taxonomy" id="265883"/>
    <lineage>
        <taxon>Bacteria</taxon>
        <taxon>Pseudomonadati</taxon>
        <taxon>Pseudomonadota</taxon>
        <taxon>Gammaproteobacteria</taxon>
        <taxon>Thiotrichales</taxon>
        <taxon>Piscirickettsiaceae</taxon>
        <taxon>Hydrogenovibrio</taxon>
    </lineage>
</organism>
<dbReference type="InterPro" id="IPR004839">
    <property type="entry name" value="Aminotransferase_I/II_large"/>
</dbReference>
<evidence type="ECO:0000256" key="2">
    <source>
        <dbReference type="ARBA" id="ARBA00005011"/>
    </source>
</evidence>
<dbReference type="InterPro" id="IPR015422">
    <property type="entry name" value="PyrdxlP-dep_Trfase_small"/>
</dbReference>
<dbReference type="InterPro" id="IPR015421">
    <property type="entry name" value="PyrdxlP-dep_Trfase_major"/>
</dbReference>
<dbReference type="NCBIfam" id="TIGR01141">
    <property type="entry name" value="hisC"/>
    <property type="match status" value="1"/>
</dbReference>
<dbReference type="EMBL" id="CP035033">
    <property type="protein sequence ID" value="QAB15352.1"/>
    <property type="molecule type" value="Genomic_DNA"/>
</dbReference>
<dbReference type="RefSeq" id="WP_128384864.1">
    <property type="nucleotide sequence ID" value="NZ_CP035033.1"/>
</dbReference>
<dbReference type="UniPathway" id="UPA00031">
    <property type="reaction ID" value="UER00012"/>
</dbReference>
<dbReference type="GO" id="GO:0030170">
    <property type="term" value="F:pyridoxal phosphate binding"/>
    <property type="evidence" value="ECO:0007669"/>
    <property type="project" value="InterPro"/>
</dbReference>
<comment type="pathway">
    <text evidence="2 9">Amino-acid biosynthesis; L-histidine biosynthesis; L-histidine from 5-phospho-alpha-D-ribose 1-diphosphate: step 7/9.</text>
</comment>
<dbReference type="Proteomes" id="UP000285478">
    <property type="component" value="Chromosome"/>
</dbReference>
<evidence type="ECO:0000313" key="11">
    <source>
        <dbReference type="EMBL" id="QAB15352.1"/>
    </source>
</evidence>
<feature type="modified residue" description="N6-(pyridoxal phosphate)lysine" evidence="9">
    <location>
        <position position="229"/>
    </location>
</feature>
<dbReference type="PROSITE" id="PS00599">
    <property type="entry name" value="AA_TRANSFER_CLASS_2"/>
    <property type="match status" value="1"/>
</dbReference>
<dbReference type="InterPro" id="IPR015424">
    <property type="entry name" value="PyrdxlP-dep_Trfase"/>
</dbReference>
<protein>
    <recommendedName>
        <fullName evidence="9">Histidinol-phosphate aminotransferase</fullName>
        <ecNumber evidence="9">2.6.1.9</ecNumber>
    </recommendedName>
    <alternativeName>
        <fullName evidence="9">Imidazole acetol-phosphate transaminase</fullName>
    </alternativeName>
</protein>
<reference evidence="11 12" key="1">
    <citation type="journal article" date="2018" name="Environ. Microbiol.">
        <title>Genomes of ubiquitous marine and hypersaline Hydrogenovibrio, Thiomicrorhabdus and Thiomicrospira spp. encode a diversity of mechanisms to sustain chemolithoautotrophy in heterogeneous environments.</title>
        <authorList>
            <person name="Scott K.M."/>
            <person name="Williams J."/>
            <person name="Porter C.M.B."/>
            <person name="Russel S."/>
            <person name="Harmer T.L."/>
            <person name="Paul J.H."/>
            <person name="Antonen K.M."/>
            <person name="Bridges M.K."/>
            <person name="Camper G.J."/>
            <person name="Campla C.K."/>
            <person name="Casella L.G."/>
            <person name="Chase E."/>
            <person name="Conrad J.W."/>
            <person name="Cruz M.C."/>
            <person name="Dunlap D.S."/>
            <person name="Duran L."/>
            <person name="Fahsbender E.M."/>
            <person name="Goldsmith D.B."/>
            <person name="Keeley R.F."/>
            <person name="Kondoff M.R."/>
            <person name="Kussy B.I."/>
            <person name="Lane M.K."/>
            <person name="Lawler S."/>
            <person name="Leigh B.A."/>
            <person name="Lewis C."/>
            <person name="Lostal L.M."/>
            <person name="Marking D."/>
            <person name="Mancera P.A."/>
            <person name="McClenthan E.C."/>
            <person name="McIntyre E.A."/>
            <person name="Mine J.A."/>
            <person name="Modi S."/>
            <person name="Moore B.D."/>
            <person name="Morgan W.A."/>
            <person name="Nelson K.M."/>
            <person name="Nguyen K.N."/>
            <person name="Ogburn N."/>
            <person name="Parrino D.G."/>
            <person name="Pedapudi A.D."/>
            <person name="Pelham R.P."/>
            <person name="Preece A.M."/>
            <person name="Rampersad E.A."/>
            <person name="Richardson J.C."/>
            <person name="Rodgers C.M."/>
            <person name="Schaffer B.L."/>
            <person name="Sheridan N.E."/>
            <person name="Solone M.R."/>
            <person name="Staley Z.R."/>
            <person name="Tabuchi M."/>
            <person name="Waide R.J."/>
            <person name="Wanjugi P.W."/>
            <person name="Young S."/>
            <person name="Clum A."/>
            <person name="Daum C."/>
            <person name="Huntemann M."/>
            <person name="Ivanova N."/>
            <person name="Kyrpides N."/>
            <person name="Mikhailova N."/>
            <person name="Palaniappan K."/>
            <person name="Pillay M."/>
            <person name="Reddy T.B.K."/>
            <person name="Shapiro N."/>
            <person name="Stamatis D."/>
            <person name="Varghese N."/>
            <person name="Woyke T."/>
            <person name="Boden R."/>
            <person name="Freyermuth S.K."/>
            <person name="Kerfeld C.A."/>
        </authorList>
    </citation>
    <scope>NUCLEOTIDE SEQUENCE [LARGE SCALE GENOMIC DNA]</scope>
    <source>
        <strain evidence="11 12">JR-2</strain>
    </source>
</reference>
<keyword evidence="7 9" id="KW-0663">Pyridoxal phosphate</keyword>
<dbReference type="GO" id="GO:0004400">
    <property type="term" value="F:histidinol-phosphate transaminase activity"/>
    <property type="evidence" value="ECO:0007669"/>
    <property type="project" value="UniProtKB-UniRule"/>
</dbReference>
<evidence type="ECO:0000259" key="10">
    <source>
        <dbReference type="Pfam" id="PF00155"/>
    </source>
</evidence>
<dbReference type="InterPro" id="IPR001917">
    <property type="entry name" value="Aminotrans_II_pyridoxalP_BS"/>
</dbReference>
<feature type="domain" description="Aminotransferase class I/classII large" evidence="10">
    <location>
        <begin position="40"/>
        <end position="361"/>
    </location>
</feature>
<accession>A0A410H352</accession>
<keyword evidence="12" id="KW-1185">Reference proteome</keyword>
<dbReference type="InterPro" id="IPR005861">
    <property type="entry name" value="HisP_aminotrans"/>
</dbReference>
<dbReference type="KEGG" id="htr:EPV75_06575"/>
<evidence type="ECO:0000256" key="7">
    <source>
        <dbReference type="ARBA" id="ARBA00022898"/>
    </source>
</evidence>
<keyword evidence="9" id="KW-0028">Amino-acid biosynthesis</keyword>
<name>A0A410H352_9GAMM</name>
<evidence type="ECO:0000256" key="1">
    <source>
        <dbReference type="ARBA" id="ARBA00001933"/>
    </source>
</evidence>
<keyword evidence="6 9" id="KW-0808">Transferase</keyword>
<sequence length="371" mass="41152">MSNPLFSDQVLSHVNRIEVYQPGKPISELQREHNLFRISKLASNENPLGSSPKVVKAIQSELMNLGRYPDGNNYYLKQALADFLQRDVSQIALGNGSNELLEMAARAFAGSGDEIVYSQYAFAVYAISAQVVGATGVEVPAKDWGHDLAAMADAITERTKLVYLANPNNPTGTFFGKTEWEDFIQKVPKHVIVVLDEAYTEYVTDPDYADGLDYLDAYPNLLVSRTFSKAYGLAALRVGYMVGHPEVIGYINRIREPFNINHLAQVAAQTALTDQAFVKKTVELNQQGMVSLMRFFDDMDLEYIPSQGNFICVRLGESAPQVNQALLAEGVIVRPVAKQGTFAEFLRVSIGLQKENSHFMDALRKILSRSA</sequence>
<dbReference type="PANTHER" id="PTHR43643">
    <property type="entry name" value="HISTIDINOL-PHOSPHATE AMINOTRANSFERASE 2"/>
    <property type="match status" value="1"/>
</dbReference>
<dbReference type="CDD" id="cd00609">
    <property type="entry name" value="AAT_like"/>
    <property type="match status" value="1"/>
</dbReference>
<dbReference type="HAMAP" id="MF_01023">
    <property type="entry name" value="HisC_aminotrans_2"/>
    <property type="match status" value="1"/>
</dbReference>
<dbReference type="EC" id="2.6.1.9" evidence="9"/>
<evidence type="ECO:0000256" key="4">
    <source>
        <dbReference type="ARBA" id="ARBA00011738"/>
    </source>
</evidence>
<evidence type="ECO:0000256" key="5">
    <source>
        <dbReference type="ARBA" id="ARBA00022576"/>
    </source>
</evidence>
<dbReference type="Pfam" id="PF00155">
    <property type="entry name" value="Aminotran_1_2"/>
    <property type="match status" value="1"/>
</dbReference>
<dbReference type="SUPFAM" id="SSF53383">
    <property type="entry name" value="PLP-dependent transferases"/>
    <property type="match status" value="1"/>
</dbReference>
<comment type="catalytic activity">
    <reaction evidence="8 9">
        <text>L-histidinol phosphate + 2-oxoglutarate = 3-(imidazol-4-yl)-2-oxopropyl phosphate + L-glutamate</text>
        <dbReference type="Rhea" id="RHEA:23744"/>
        <dbReference type="ChEBI" id="CHEBI:16810"/>
        <dbReference type="ChEBI" id="CHEBI:29985"/>
        <dbReference type="ChEBI" id="CHEBI:57766"/>
        <dbReference type="ChEBI" id="CHEBI:57980"/>
        <dbReference type="EC" id="2.6.1.9"/>
    </reaction>
</comment>
<keyword evidence="9" id="KW-0368">Histidine biosynthesis</keyword>
<gene>
    <name evidence="9" type="primary">hisC</name>
    <name evidence="11" type="ORF">EPV75_06575</name>
</gene>
<evidence type="ECO:0000256" key="8">
    <source>
        <dbReference type="ARBA" id="ARBA00047481"/>
    </source>
</evidence>
<evidence type="ECO:0000256" key="9">
    <source>
        <dbReference type="HAMAP-Rule" id="MF_01023"/>
    </source>
</evidence>
<dbReference type="AlphaFoldDB" id="A0A410H352"/>
<evidence type="ECO:0000256" key="6">
    <source>
        <dbReference type="ARBA" id="ARBA00022679"/>
    </source>
</evidence>
<dbReference type="InterPro" id="IPR050106">
    <property type="entry name" value="HistidinolP_aminotransfase"/>
</dbReference>
<comment type="subunit">
    <text evidence="4 9">Homodimer.</text>
</comment>